<keyword evidence="5 7" id="KW-1133">Transmembrane helix</keyword>
<gene>
    <name evidence="8" type="ORF">S01H4_14382</name>
</gene>
<comment type="subcellular location">
    <subcellularLocation>
        <location evidence="1">Cell membrane</location>
        <topology evidence="1">Multi-pass membrane protein</topology>
    </subcellularLocation>
</comment>
<proteinExistence type="inferred from homology"/>
<dbReference type="PIRSF" id="PIRSF016636">
    <property type="entry name" value="AlgI_DltB"/>
    <property type="match status" value="1"/>
</dbReference>
<evidence type="ECO:0000313" key="8">
    <source>
        <dbReference type="EMBL" id="GAG61181.1"/>
    </source>
</evidence>
<evidence type="ECO:0000256" key="4">
    <source>
        <dbReference type="ARBA" id="ARBA00022692"/>
    </source>
</evidence>
<dbReference type="AlphaFoldDB" id="X1AMP1"/>
<reference evidence="8" key="1">
    <citation type="journal article" date="2014" name="Front. Microbiol.">
        <title>High frequency of phylogenetically diverse reductive dehalogenase-homologous genes in deep subseafloor sedimentary metagenomes.</title>
        <authorList>
            <person name="Kawai M."/>
            <person name="Futagami T."/>
            <person name="Toyoda A."/>
            <person name="Takaki Y."/>
            <person name="Nishi S."/>
            <person name="Hori S."/>
            <person name="Arai W."/>
            <person name="Tsubouchi T."/>
            <person name="Morono Y."/>
            <person name="Uchiyama I."/>
            <person name="Ito T."/>
            <person name="Fujiyama A."/>
            <person name="Inagaki F."/>
            <person name="Takami H."/>
        </authorList>
    </citation>
    <scope>NUCLEOTIDE SEQUENCE</scope>
    <source>
        <strain evidence="8">Expedition CK06-06</strain>
    </source>
</reference>
<evidence type="ECO:0000256" key="6">
    <source>
        <dbReference type="ARBA" id="ARBA00023136"/>
    </source>
</evidence>
<organism evidence="8">
    <name type="scientific">marine sediment metagenome</name>
    <dbReference type="NCBI Taxonomy" id="412755"/>
    <lineage>
        <taxon>unclassified sequences</taxon>
        <taxon>metagenomes</taxon>
        <taxon>ecological metagenomes</taxon>
    </lineage>
</organism>
<accession>X1AMP1</accession>
<feature type="transmembrane region" description="Helical" evidence="7">
    <location>
        <begin position="201"/>
        <end position="220"/>
    </location>
</feature>
<evidence type="ECO:0000256" key="1">
    <source>
        <dbReference type="ARBA" id="ARBA00004651"/>
    </source>
</evidence>
<comment type="caution">
    <text evidence="8">The sequence shown here is derived from an EMBL/GenBank/DDBJ whole genome shotgun (WGS) entry which is preliminary data.</text>
</comment>
<dbReference type="InterPro" id="IPR051085">
    <property type="entry name" value="MB_O-acyltransferase"/>
</dbReference>
<name>X1AMP1_9ZZZZ</name>
<keyword evidence="4 7" id="KW-0812">Transmembrane</keyword>
<dbReference type="PANTHER" id="PTHR13285:SF18">
    <property type="entry name" value="PROTEIN-CYSTEINE N-PALMITOYLTRANSFERASE RASP"/>
    <property type="match status" value="1"/>
</dbReference>
<keyword evidence="3" id="KW-1003">Cell membrane</keyword>
<dbReference type="PANTHER" id="PTHR13285">
    <property type="entry name" value="ACYLTRANSFERASE"/>
    <property type="match status" value="1"/>
</dbReference>
<dbReference type="GO" id="GO:0005886">
    <property type="term" value="C:plasma membrane"/>
    <property type="evidence" value="ECO:0007669"/>
    <property type="project" value="UniProtKB-SubCell"/>
</dbReference>
<comment type="similarity">
    <text evidence="2">Belongs to the membrane-bound acyltransferase family.</text>
</comment>
<evidence type="ECO:0000256" key="7">
    <source>
        <dbReference type="SAM" id="Phobius"/>
    </source>
</evidence>
<feature type="transmembrane region" description="Helical" evidence="7">
    <location>
        <begin position="171"/>
        <end position="192"/>
    </location>
</feature>
<evidence type="ECO:0000256" key="2">
    <source>
        <dbReference type="ARBA" id="ARBA00010323"/>
    </source>
</evidence>
<dbReference type="GO" id="GO:0042121">
    <property type="term" value="P:alginic acid biosynthetic process"/>
    <property type="evidence" value="ECO:0007669"/>
    <property type="project" value="InterPro"/>
</dbReference>
<dbReference type="EMBL" id="BART01006309">
    <property type="protein sequence ID" value="GAG61181.1"/>
    <property type="molecule type" value="Genomic_DNA"/>
</dbReference>
<dbReference type="InterPro" id="IPR024194">
    <property type="entry name" value="Ac/AlaTfrase_AlgI/DltB"/>
</dbReference>
<dbReference type="Pfam" id="PF03062">
    <property type="entry name" value="MBOAT"/>
    <property type="match status" value="1"/>
</dbReference>
<evidence type="ECO:0000256" key="3">
    <source>
        <dbReference type="ARBA" id="ARBA00022475"/>
    </source>
</evidence>
<dbReference type="InterPro" id="IPR004299">
    <property type="entry name" value="MBOAT_fam"/>
</dbReference>
<evidence type="ECO:0000256" key="5">
    <source>
        <dbReference type="ARBA" id="ARBA00022989"/>
    </source>
</evidence>
<dbReference type="GO" id="GO:0016746">
    <property type="term" value="F:acyltransferase activity"/>
    <property type="evidence" value="ECO:0007669"/>
    <property type="project" value="InterPro"/>
</dbReference>
<feature type="transmembrane region" description="Helical" evidence="7">
    <location>
        <begin position="118"/>
        <end position="138"/>
    </location>
</feature>
<feature type="non-terminal residue" evidence="8">
    <location>
        <position position="230"/>
    </location>
</feature>
<dbReference type="InterPro" id="IPR028362">
    <property type="entry name" value="AlgI"/>
</dbReference>
<sequence length="230" mass="26453">MKQMTWGFFKKVVIADNIGIAVSQVYGDVGSQSGLTLLLATILFTYQIYCDFSGYSDIAIGASKIMGIDLMENFKRPYFSTSIKEFWTRWHISLSTWFRDYVYIPLGGSRISKFRTQINIMIVFLVSGLWHGAAWKFVMWGGIHASYHFYETLTYSIRDRIWKFLKLDGTIIQWLVKWFVTMSVVLIAWVFFRASSISEAFSVLTIIMNSLFNLSILVSIKDSILSLGLT</sequence>
<protein>
    <submittedName>
        <fullName evidence="8">Uncharacterized protein</fullName>
    </submittedName>
</protein>
<keyword evidence="6 7" id="KW-0472">Membrane</keyword>
<dbReference type="PIRSF" id="PIRSF500217">
    <property type="entry name" value="AlgI"/>
    <property type="match status" value="1"/>
</dbReference>